<feature type="domain" description="GLUG" evidence="2">
    <location>
        <begin position="165"/>
        <end position="191"/>
    </location>
</feature>
<dbReference type="Gene3D" id="2.160.20.110">
    <property type="match status" value="1"/>
</dbReference>
<dbReference type="Pfam" id="PF07581">
    <property type="entry name" value="Glug"/>
    <property type="match status" value="1"/>
</dbReference>
<keyword evidence="1" id="KW-0812">Transmembrane</keyword>
<reference evidence="3 4" key="1">
    <citation type="submission" date="2023-07" db="EMBL/GenBank/DDBJ databases">
        <title>Closed genoem sequence of Methanomicrococcus sp. Hf6.</title>
        <authorList>
            <person name="Poehlein A."/>
            <person name="Protasov E."/>
            <person name="Platt K."/>
            <person name="Reeh H."/>
            <person name="Daniel R."/>
            <person name="Brune A."/>
        </authorList>
    </citation>
    <scope>NUCLEOTIDE SEQUENCE [LARGE SCALE GENOMIC DNA]</scope>
    <source>
        <strain evidence="3 4">Hf6</strain>
    </source>
</reference>
<organism evidence="3 4">
    <name type="scientific">Methanimicrococcus hongohii</name>
    <dbReference type="NCBI Taxonomy" id="3028295"/>
    <lineage>
        <taxon>Archaea</taxon>
        <taxon>Methanobacteriati</taxon>
        <taxon>Methanobacteriota</taxon>
        <taxon>Stenosarchaea group</taxon>
        <taxon>Methanomicrobia</taxon>
        <taxon>Methanosarcinales</taxon>
        <taxon>Methanosarcinaceae</taxon>
        <taxon>Methanimicrococcus</taxon>
    </lineage>
</organism>
<feature type="transmembrane region" description="Helical" evidence="1">
    <location>
        <begin position="479"/>
        <end position="500"/>
    </location>
</feature>
<gene>
    <name evidence="3" type="ORF">MmiHf6_15730</name>
</gene>
<keyword evidence="4" id="KW-1185">Reference proteome</keyword>
<evidence type="ECO:0000313" key="3">
    <source>
        <dbReference type="EMBL" id="WNY24243.1"/>
    </source>
</evidence>
<accession>A0AA96V3D1</accession>
<dbReference type="KEGG" id="mehf:MmiHf6_15730"/>
<dbReference type="EMBL" id="CP131059">
    <property type="protein sequence ID" value="WNY24243.1"/>
    <property type="molecule type" value="Genomic_DNA"/>
</dbReference>
<protein>
    <recommendedName>
        <fullName evidence="2">GLUG domain-containing protein</fullName>
    </recommendedName>
</protein>
<sequence length="512" mass="53474">MTGTGTVGDPYVIYDESDLKLVINNMSANYTLNNDIALTEVYKVPKNTTYNSEIFKGTFDGKNHTISNVTINNQNPSNGYVISADYLGFFAKTEDATIKNNTGTIIGYMNGGVVENVHVYTNTSYTNAVSGTDKVSGLVGSMSTSKVCTISNSSFTGNIQSIGQNTYVGGIVGNVGANSIIKNCTFNGTINSLMSAGGISGSSSGTIQNCYADGKINSQVYSGGIVGSMNSGTITRCQSDALIIGDYAGGITGISAGTITDSFSTGSLIAMSGAAGISARVVGGTVKNCYSTSMIYAADCGAGIALGTGTTIENCLALNEYVTAPEVYRISNLASTDSYSRDFMTNNGSQVEIKADDPVIGVDDFWDTYDTSNSLWSTWSDSVWTLNTNENFLLPVLATFGNDVDGDMMFLLDDPSSSPEVIYKTVSGGGSSGSTVTITETVYVDSGASGSNGAEVVTTITPENPVTGFGSDLEQTAGFNWWVAVSGVLFAALIVAGIYIRKCKEDLNEKGI</sequence>
<evidence type="ECO:0000313" key="4">
    <source>
        <dbReference type="Proteomes" id="UP001302978"/>
    </source>
</evidence>
<dbReference type="Proteomes" id="UP001302978">
    <property type="component" value="Chromosome"/>
</dbReference>
<dbReference type="InterPro" id="IPR011493">
    <property type="entry name" value="GLUG"/>
</dbReference>
<proteinExistence type="predicted"/>
<evidence type="ECO:0000256" key="1">
    <source>
        <dbReference type="SAM" id="Phobius"/>
    </source>
</evidence>
<keyword evidence="1" id="KW-1133">Transmembrane helix</keyword>
<evidence type="ECO:0000259" key="2">
    <source>
        <dbReference type="Pfam" id="PF07581"/>
    </source>
</evidence>
<dbReference type="AlphaFoldDB" id="A0AA96V3D1"/>
<keyword evidence="1" id="KW-0472">Membrane</keyword>
<name>A0AA96V3D1_9EURY</name>